<feature type="compositionally biased region" description="Polar residues" evidence="1">
    <location>
        <begin position="426"/>
        <end position="441"/>
    </location>
</feature>
<feature type="compositionally biased region" description="Acidic residues" evidence="1">
    <location>
        <begin position="57"/>
        <end position="67"/>
    </location>
</feature>
<dbReference type="GO" id="GO:0035658">
    <property type="term" value="C:Mon1-Ccz1 complex"/>
    <property type="evidence" value="ECO:0007669"/>
    <property type="project" value="InterPro"/>
</dbReference>
<dbReference type="HOGENOM" id="CLU_009628_0_0_1"/>
<dbReference type="OMA" id="IYDLVWD"/>
<evidence type="ECO:0000313" key="3">
    <source>
        <dbReference type="Proteomes" id="UP000002058"/>
    </source>
</evidence>
<accession>C4JJW0</accession>
<feature type="region of interest" description="Disordered" evidence="1">
    <location>
        <begin position="47"/>
        <end position="67"/>
    </location>
</feature>
<dbReference type="AlphaFoldDB" id="C4JJW0"/>
<dbReference type="GO" id="GO:0016192">
    <property type="term" value="P:vesicle-mediated transport"/>
    <property type="evidence" value="ECO:0007669"/>
    <property type="project" value="InterPro"/>
</dbReference>
<feature type="compositionally biased region" description="Basic residues" evidence="1">
    <location>
        <begin position="323"/>
        <end position="333"/>
    </location>
</feature>
<dbReference type="Proteomes" id="UP000002058">
    <property type="component" value="Unassembled WGS sequence"/>
</dbReference>
<dbReference type="KEGG" id="ure:UREG_01917"/>
<gene>
    <name evidence="2" type="ORF">UREG_01917</name>
</gene>
<reference evidence="3" key="1">
    <citation type="journal article" date="2009" name="Genome Res.">
        <title>Comparative genomic analyses of the human fungal pathogens Coccidioides and their relatives.</title>
        <authorList>
            <person name="Sharpton T.J."/>
            <person name="Stajich J.E."/>
            <person name="Rounsley S.D."/>
            <person name="Gardner M.J."/>
            <person name="Wortman J.R."/>
            <person name="Jordar V.S."/>
            <person name="Maiti R."/>
            <person name="Kodira C.D."/>
            <person name="Neafsey D.E."/>
            <person name="Zeng Q."/>
            <person name="Hung C.-Y."/>
            <person name="McMahan C."/>
            <person name="Muszewska A."/>
            <person name="Grynberg M."/>
            <person name="Mandel M.A."/>
            <person name="Kellner E.M."/>
            <person name="Barker B.M."/>
            <person name="Galgiani J.N."/>
            <person name="Orbach M.J."/>
            <person name="Kirkland T.N."/>
            <person name="Cole G.T."/>
            <person name="Henn M.R."/>
            <person name="Birren B.W."/>
            <person name="Taylor J.W."/>
        </authorList>
    </citation>
    <scope>NUCLEOTIDE SEQUENCE [LARGE SCALE GENOMIC DNA]</scope>
    <source>
        <strain evidence="3">UAMH 1704</strain>
    </source>
</reference>
<dbReference type="VEuPathDB" id="FungiDB:UREG_01917"/>
<dbReference type="InParanoid" id="C4JJW0"/>
<feature type="compositionally biased region" description="Polar residues" evidence="1">
    <location>
        <begin position="675"/>
        <end position="688"/>
    </location>
</feature>
<sequence>MPPNDFPLVTPAHPAFLAIYNPSLGATDETLHDQIVYCYSKSSRSRVSRRARAASDNGDDEKIQEDENERLRQIGLAQGMRIDLTRLASEPSIPTEQPSNVESTSAPPVEYSSREVSPPYLLRQQLQKAHSIFLLHHASSLDSLYNSLPREGFYKILDRFWTKFVLNWDVLLHGNPAVEILNGIKLAGCGELGIGVGEEEWGSGEREVLEGFVSRTDGLVDMILSRFGDPEPNEGEKEVKKEAGNALSESLGLGGGTHPAPSDGVVFLGTGKIAAPSLLSVSQWMEWIYRYGESAYGVKDDPRSARRRNRRREFSSVSVTRGSRPRPSSHSRSKSASMDLSPNRRFSPGIPPPLVVSPGPPQARDGPWPLGSEGAKPPEARPNSPALSTETFMKMITLGYGSAWGGSSRGLLAHPRVNILRFGMGDSSNRDTSPLDTSSTERGGLLAQLDGSQGKFIIGLRVNLENEDSDCDNNEAPGESREDQAAEVKSKSIKITSRTLNVNVIEGGSIAPKTLRVVVYLFQPFMFTFLFDPESPTLSSPTFYRSLHHQLGPLQKPLLSSTCPSKAAQRLSHHSLYHGFKGNEVSQQHIYDVVSDPSNHTVRASLPNIPEPGSLANEPDSWSRVEALNVHTQILNTFIETRFRTSEIERTCKTSRGWWVLWMRLNDSCARPNSRDTQGSSEEATASTPPKEAFLICRTSDSSASGQAANKGLFRNIAGSLGDTQKSWIAPGKLAEGIGLDAKRYIETLLSLNR</sequence>
<dbReference type="eggNOG" id="ENOG502R325">
    <property type="taxonomic scope" value="Eukaryota"/>
</dbReference>
<dbReference type="STRING" id="336963.C4JJW0"/>
<dbReference type="InterPro" id="IPR013176">
    <property type="entry name" value="Ccz1"/>
</dbReference>
<feature type="compositionally biased region" description="Pro residues" evidence="1">
    <location>
        <begin position="349"/>
        <end position="361"/>
    </location>
</feature>
<feature type="region of interest" description="Disordered" evidence="1">
    <location>
        <begin position="90"/>
        <end position="111"/>
    </location>
</feature>
<dbReference type="GeneID" id="8441679"/>
<feature type="region of interest" description="Disordered" evidence="1">
    <location>
        <begin position="467"/>
        <end position="486"/>
    </location>
</feature>
<dbReference type="OrthoDB" id="240546at2759"/>
<protein>
    <recommendedName>
        <fullName evidence="4">CCZ1/INTU/HSP4 first Longin domain-containing protein</fullName>
    </recommendedName>
</protein>
<dbReference type="PANTHER" id="PTHR13056:SF0">
    <property type="entry name" value="VACUOLAR FUSION PROTEIN CCZ1 HOMOLOG-RELATED"/>
    <property type="match status" value="1"/>
</dbReference>
<evidence type="ECO:0000313" key="2">
    <source>
        <dbReference type="EMBL" id="EEP77068.1"/>
    </source>
</evidence>
<dbReference type="EMBL" id="CH476615">
    <property type="protein sequence ID" value="EEP77068.1"/>
    <property type="molecule type" value="Genomic_DNA"/>
</dbReference>
<evidence type="ECO:0000256" key="1">
    <source>
        <dbReference type="SAM" id="MobiDB-lite"/>
    </source>
</evidence>
<proteinExistence type="predicted"/>
<name>C4JJW0_UNCRE</name>
<dbReference type="RefSeq" id="XP_002542401.1">
    <property type="nucleotide sequence ID" value="XM_002542355.1"/>
</dbReference>
<feature type="region of interest" description="Disordered" evidence="1">
    <location>
        <begin position="298"/>
        <end position="386"/>
    </location>
</feature>
<feature type="region of interest" description="Disordered" evidence="1">
    <location>
        <begin position="670"/>
        <end position="691"/>
    </location>
</feature>
<keyword evidence="3" id="KW-1185">Reference proteome</keyword>
<dbReference type="PANTHER" id="PTHR13056">
    <property type="entry name" value="VACUOLAR FUSION PROTEIN CCZ1 HOMOLOG-RELATED"/>
    <property type="match status" value="1"/>
</dbReference>
<feature type="region of interest" description="Disordered" evidence="1">
    <location>
        <begin position="422"/>
        <end position="442"/>
    </location>
</feature>
<organism evidence="2 3">
    <name type="scientific">Uncinocarpus reesii (strain UAMH 1704)</name>
    <dbReference type="NCBI Taxonomy" id="336963"/>
    <lineage>
        <taxon>Eukaryota</taxon>
        <taxon>Fungi</taxon>
        <taxon>Dikarya</taxon>
        <taxon>Ascomycota</taxon>
        <taxon>Pezizomycotina</taxon>
        <taxon>Eurotiomycetes</taxon>
        <taxon>Eurotiomycetidae</taxon>
        <taxon>Onygenales</taxon>
        <taxon>Onygenaceae</taxon>
        <taxon>Uncinocarpus</taxon>
    </lineage>
</organism>
<feature type="compositionally biased region" description="Polar residues" evidence="1">
    <location>
        <begin position="92"/>
        <end position="106"/>
    </location>
</feature>
<evidence type="ECO:0008006" key="4">
    <source>
        <dbReference type="Google" id="ProtNLM"/>
    </source>
</evidence>